<evidence type="ECO:0000313" key="4">
    <source>
        <dbReference type="Proteomes" id="UP001149411"/>
    </source>
</evidence>
<dbReference type="Proteomes" id="UP001149411">
    <property type="component" value="Unassembled WGS sequence"/>
</dbReference>
<dbReference type="InterPro" id="IPR012340">
    <property type="entry name" value="NA-bd_OB-fold"/>
</dbReference>
<organism evidence="3 4">
    <name type="scientific">Halorutilus salinus</name>
    <dbReference type="NCBI Taxonomy" id="2487751"/>
    <lineage>
        <taxon>Archaea</taxon>
        <taxon>Methanobacteriati</taxon>
        <taxon>Methanobacteriota</taxon>
        <taxon>Stenosarchaea group</taxon>
        <taxon>Halobacteria</taxon>
        <taxon>Halorutilales</taxon>
        <taxon>Halorutilaceae</taxon>
        <taxon>Halorutilus</taxon>
    </lineage>
</organism>
<evidence type="ECO:0000259" key="2">
    <source>
        <dbReference type="PROSITE" id="PS50926"/>
    </source>
</evidence>
<protein>
    <submittedName>
        <fullName evidence="3">TRAM domain-containing protein</fullName>
    </submittedName>
</protein>
<proteinExistence type="predicted"/>
<feature type="domain" description="TRAM" evidence="2">
    <location>
        <begin position="43"/>
        <end position="102"/>
    </location>
</feature>
<gene>
    <name evidence="3" type="ORF">EGH25_04390</name>
</gene>
<feature type="region of interest" description="Disordered" evidence="1">
    <location>
        <begin position="103"/>
        <end position="136"/>
    </location>
</feature>
<keyword evidence="4" id="KW-1185">Reference proteome</keyword>
<feature type="compositionally biased region" description="Acidic residues" evidence="1">
    <location>
        <begin position="105"/>
        <end position="124"/>
    </location>
</feature>
<dbReference type="EMBL" id="RKLV01000003">
    <property type="protein sequence ID" value="MCX2818591.1"/>
    <property type="molecule type" value="Genomic_DNA"/>
</dbReference>
<comment type="caution">
    <text evidence="3">The sequence shown here is derived from an EMBL/GenBank/DDBJ whole genome shotgun (WGS) entry which is preliminary data.</text>
</comment>
<dbReference type="PROSITE" id="PS50926">
    <property type="entry name" value="TRAM"/>
    <property type="match status" value="1"/>
</dbReference>
<dbReference type="AlphaFoldDB" id="A0A9Q4C3V0"/>
<sequence length="136" mass="14804">MTGVCPLLEDCEAATSREMCAHFTDKAGVNWCDYFDFSPVNDPVETGQVVEVEIDGIDDRGNGLGRTSEGFVVRVDGGIPGKTAKVKIKTVYDNSAKAELVEFTGDIEDDEDETEAVDEEEDDEPRSGARGNWYGS</sequence>
<dbReference type="Gene3D" id="2.40.50.140">
    <property type="entry name" value="Nucleic acid-binding proteins"/>
    <property type="match status" value="1"/>
</dbReference>
<dbReference type="Pfam" id="PF01938">
    <property type="entry name" value="TRAM"/>
    <property type="match status" value="1"/>
</dbReference>
<accession>A0A9Q4C3V0</accession>
<dbReference type="SUPFAM" id="SSF50249">
    <property type="entry name" value="Nucleic acid-binding proteins"/>
    <property type="match status" value="1"/>
</dbReference>
<dbReference type="InterPro" id="IPR002792">
    <property type="entry name" value="TRAM_dom"/>
</dbReference>
<reference evidence="3" key="1">
    <citation type="submission" date="2022-09" db="EMBL/GenBank/DDBJ databases">
        <title>Haloadaptaus new haloarchaeum isolated from saline soil.</title>
        <authorList>
            <person name="Duran-Viseras A."/>
            <person name="Sanchez-Porro C."/>
            <person name="Ventosa A."/>
        </authorList>
    </citation>
    <scope>NUCLEOTIDE SEQUENCE</scope>
    <source>
        <strain evidence="3">F3-133</strain>
    </source>
</reference>
<name>A0A9Q4C3V0_9EURY</name>
<evidence type="ECO:0000313" key="3">
    <source>
        <dbReference type="EMBL" id="MCX2818591.1"/>
    </source>
</evidence>
<dbReference type="RefSeq" id="WP_266086433.1">
    <property type="nucleotide sequence ID" value="NZ_RKLV01000003.1"/>
</dbReference>
<evidence type="ECO:0000256" key="1">
    <source>
        <dbReference type="SAM" id="MobiDB-lite"/>
    </source>
</evidence>